<feature type="transmembrane region" description="Helical" evidence="8">
    <location>
        <begin position="138"/>
        <end position="157"/>
    </location>
</feature>
<dbReference type="Pfam" id="PF03137">
    <property type="entry name" value="OATP"/>
    <property type="match status" value="1"/>
</dbReference>
<feature type="transmembrane region" description="Helical" evidence="8">
    <location>
        <begin position="291"/>
        <end position="311"/>
    </location>
</feature>
<dbReference type="NCBIfam" id="TIGR00805">
    <property type="entry name" value="oat"/>
    <property type="match status" value="1"/>
</dbReference>
<feature type="compositionally biased region" description="Polar residues" evidence="9">
    <location>
        <begin position="1"/>
        <end position="11"/>
    </location>
</feature>
<feature type="transmembrane region" description="Helical" evidence="8">
    <location>
        <begin position="428"/>
        <end position="447"/>
    </location>
</feature>
<name>B4MFR1_DROVI</name>
<feature type="transmembrane region" description="Helical" evidence="8">
    <location>
        <begin position="389"/>
        <end position="416"/>
    </location>
</feature>
<sequence>MSVDNKNQSEVSPFLADNDKQSAIERKEQELKDTKISALETEDDSQDITCGFWIFRGAFLQSCATEAMYVTIYGIAGCFMAMCFAYFNGTITTLEKRYKIPTKTLGIISVGNDMSTMFASALTGYYLRKVHRPRWMGFGLFTIVIFCLLNCSLHFIYGAGEDALKLTRDYGDYQNLTGNLNRAHRDHKLCMSEDSSCIQEDSVWVPQFILFLAQFILGIGQALFLVVGLAYMDDNTTKSKTPAMLSFSTFLRMLGPAIGYSLASLCLRWYIDPTAEPLIKIEDPRWLGAWWLGWLILAAITFVIAILMSLFPKELPSSKARRLKLERAGKQNPIEHKDHSLSDMWQSVKLLATNKVYVYNTCASILYFFGYMVYWIFTPKYIETQYQQSASVATMATGTVALGFSAVGVLLSGYLVSKYKPSARAMAAWNATVDFLTVAGILLYVFISCEGSDQLSSMATSDSCIASCHCEYVHYAPICSPENVTYISACHAGCTEKTKDQLGRTLFTGCDCINPINKTGGSELQYAVDGACHVDCFHQFLIFLGVMCFLKLVGASSKSTNLLIALRCIPPEDKSFALGVGSMVASLLGFIPSPIFYGWLIDKYCLVWGKTCSNKGNCWIYDTQSLRYALNLAAGSFILMGGFMNIVVWYHAKHLKIFDEVKTETGETKKSLEDITLKDLGSTLQLQKIGEDI</sequence>
<keyword evidence="5 8" id="KW-1133">Transmembrane helix</keyword>
<gene>
    <name evidence="11" type="primary">Dvir\GJ14985</name>
    <name evidence="11" type="ORF">Dvir_GJ14985</name>
</gene>
<keyword evidence="8" id="KW-0406">Ion transport</keyword>
<dbReference type="InParanoid" id="B4MFR1"/>
<feature type="transmembrane region" description="Helical" evidence="8">
    <location>
        <begin position="356"/>
        <end position="377"/>
    </location>
</feature>
<dbReference type="OMA" id="MVYWIFT"/>
<dbReference type="Gene3D" id="1.20.1250.20">
    <property type="entry name" value="MFS general substrate transporter like domains"/>
    <property type="match status" value="1"/>
</dbReference>
<evidence type="ECO:0000313" key="11">
    <source>
        <dbReference type="EMBL" id="EDW57232.1"/>
    </source>
</evidence>
<dbReference type="HOGENOM" id="CLU_008954_1_3_1"/>
<evidence type="ECO:0000256" key="6">
    <source>
        <dbReference type="ARBA" id="ARBA00023136"/>
    </source>
</evidence>
<keyword evidence="12" id="KW-1185">Reference proteome</keyword>
<dbReference type="CDD" id="cd17336">
    <property type="entry name" value="MFS_SLCO_OATP"/>
    <property type="match status" value="1"/>
</dbReference>
<dbReference type="PANTHER" id="PTHR11388">
    <property type="entry name" value="ORGANIC ANION TRANSPORTER"/>
    <property type="match status" value="1"/>
</dbReference>
<dbReference type="eggNOG" id="KOG3626">
    <property type="taxonomic scope" value="Eukaryota"/>
</dbReference>
<comment type="subcellular location">
    <subcellularLocation>
        <location evidence="1 8">Cell membrane</location>
        <topology evidence="1 8">Multi-pass membrane protein</topology>
    </subcellularLocation>
</comment>
<keyword evidence="6 8" id="KW-0472">Membrane</keyword>
<evidence type="ECO:0000256" key="5">
    <source>
        <dbReference type="ARBA" id="ARBA00022989"/>
    </source>
</evidence>
<dbReference type="AlphaFoldDB" id="B4MFR1"/>
<feature type="region of interest" description="Disordered" evidence="9">
    <location>
        <begin position="1"/>
        <end position="27"/>
    </location>
</feature>
<evidence type="ECO:0000256" key="8">
    <source>
        <dbReference type="RuleBase" id="RU362056"/>
    </source>
</evidence>
<keyword evidence="7" id="KW-1015">Disulfide bond</keyword>
<comment type="similarity">
    <text evidence="2 8">Belongs to the organo anion transporter (TC 2.A.60) family.</text>
</comment>
<dbReference type="PANTHER" id="PTHR11388:SF76">
    <property type="entry name" value="SOLUTE CARRIER ORGANIC ANION TRANSPORTER FAMILY MEMBER"/>
    <property type="match status" value="1"/>
</dbReference>
<accession>B4MFR1</accession>
<evidence type="ECO:0000259" key="10">
    <source>
        <dbReference type="Pfam" id="PF07648"/>
    </source>
</evidence>
<dbReference type="SUPFAM" id="SSF100895">
    <property type="entry name" value="Kazal-type serine protease inhibitors"/>
    <property type="match status" value="1"/>
</dbReference>
<dbReference type="Pfam" id="PF07648">
    <property type="entry name" value="Kazal_2"/>
    <property type="match status" value="1"/>
</dbReference>
<dbReference type="InterPro" id="IPR004156">
    <property type="entry name" value="OATP"/>
</dbReference>
<evidence type="ECO:0000313" key="12">
    <source>
        <dbReference type="Proteomes" id="UP000008792"/>
    </source>
</evidence>
<reference evidence="11 12" key="1">
    <citation type="journal article" date="2007" name="Nature">
        <title>Evolution of genes and genomes on the Drosophila phylogeny.</title>
        <authorList>
            <consortium name="Drosophila 12 Genomes Consortium"/>
            <person name="Clark A.G."/>
            <person name="Eisen M.B."/>
            <person name="Smith D.R."/>
            <person name="Bergman C.M."/>
            <person name="Oliver B."/>
            <person name="Markow T.A."/>
            <person name="Kaufman T.C."/>
            <person name="Kellis M."/>
            <person name="Gelbart W."/>
            <person name="Iyer V.N."/>
            <person name="Pollard D.A."/>
            <person name="Sackton T.B."/>
            <person name="Larracuente A.M."/>
            <person name="Singh N.D."/>
            <person name="Abad J.P."/>
            <person name="Abt D.N."/>
            <person name="Adryan B."/>
            <person name="Aguade M."/>
            <person name="Akashi H."/>
            <person name="Anderson W.W."/>
            <person name="Aquadro C.F."/>
            <person name="Ardell D.H."/>
            <person name="Arguello R."/>
            <person name="Artieri C.G."/>
            <person name="Barbash D.A."/>
            <person name="Barker D."/>
            <person name="Barsanti P."/>
            <person name="Batterham P."/>
            <person name="Batzoglou S."/>
            <person name="Begun D."/>
            <person name="Bhutkar A."/>
            <person name="Blanco E."/>
            <person name="Bosak S.A."/>
            <person name="Bradley R.K."/>
            <person name="Brand A.D."/>
            <person name="Brent M.R."/>
            <person name="Brooks A.N."/>
            <person name="Brown R.H."/>
            <person name="Butlin R.K."/>
            <person name="Caggese C."/>
            <person name="Calvi B.R."/>
            <person name="Bernardo de Carvalho A."/>
            <person name="Caspi A."/>
            <person name="Castrezana S."/>
            <person name="Celniker S.E."/>
            <person name="Chang J.L."/>
            <person name="Chapple C."/>
            <person name="Chatterji S."/>
            <person name="Chinwalla A."/>
            <person name="Civetta A."/>
            <person name="Clifton S.W."/>
            <person name="Comeron J.M."/>
            <person name="Costello J.C."/>
            <person name="Coyne J.A."/>
            <person name="Daub J."/>
            <person name="David R.G."/>
            <person name="Delcher A.L."/>
            <person name="Delehaunty K."/>
            <person name="Do C.B."/>
            <person name="Ebling H."/>
            <person name="Edwards K."/>
            <person name="Eickbush T."/>
            <person name="Evans J.D."/>
            <person name="Filipski A."/>
            <person name="Findeiss S."/>
            <person name="Freyhult E."/>
            <person name="Fulton L."/>
            <person name="Fulton R."/>
            <person name="Garcia A.C."/>
            <person name="Gardiner A."/>
            <person name="Garfield D.A."/>
            <person name="Garvin B.E."/>
            <person name="Gibson G."/>
            <person name="Gilbert D."/>
            <person name="Gnerre S."/>
            <person name="Godfrey J."/>
            <person name="Good R."/>
            <person name="Gotea V."/>
            <person name="Gravely B."/>
            <person name="Greenberg A.J."/>
            <person name="Griffiths-Jones S."/>
            <person name="Gross S."/>
            <person name="Guigo R."/>
            <person name="Gustafson E.A."/>
            <person name="Haerty W."/>
            <person name="Hahn M.W."/>
            <person name="Halligan D.L."/>
            <person name="Halpern A.L."/>
            <person name="Halter G.M."/>
            <person name="Han M.V."/>
            <person name="Heger A."/>
            <person name="Hillier L."/>
            <person name="Hinrichs A.S."/>
            <person name="Holmes I."/>
            <person name="Hoskins R.A."/>
            <person name="Hubisz M.J."/>
            <person name="Hultmark D."/>
            <person name="Huntley M.A."/>
            <person name="Jaffe D.B."/>
            <person name="Jagadeeshan S."/>
            <person name="Jeck W.R."/>
            <person name="Johnson J."/>
            <person name="Jones C.D."/>
            <person name="Jordan W.C."/>
            <person name="Karpen G.H."/>
            <person name="Kataoka E."/>
            <person name="Keightley P.D."/>
            <person name="Kheradpour P."/>
            <person name="Kirkness E.F."/>
            <person name="Koerich L.B."/>
            <person name="Kristiansen K."/>
            <person name="Kudrna D."/>
            <person name="Kulathinal R.J."/>
            <person name="Kumar S."/>
            <person name="Kwok R."/>
            <person name="Lander E."/>
            <person name="Langley C.H."/>
            <person name="Lapoint R."/>
            <person name="Lazzaro B.P."/>
            <person name="Lee S.J."/>
            <person name="Levesque L."/>
            <person name="Li R."/>
            <person name="Lin C.F."/>
            <person name="Lin M.F."/>
            <person name="Lindblad-Toh K."/>
            <person name="Llopart A."/>
            <person name="Long M."/>
            <person name="Low L."/>
            <person name="Lozovsky E."/>
            <person name="Lu J."/>
            <person name="Luo M."/>
            <person name="Machado C.A."/>
            <person name="Makalowski W."/>
            <person name="Marzo M."/>
            <person name="Matsuda M."/>
            <person name="Matzkin L."/>
            <person name="McAllister B."/>
            <person name="McBride C.S."/>
            <person name="McKernan B."/>
            <person name="McKernan K."/>
            <person name="Mendez-Lago M."/>
            <person name="Minx P."/>
            <person name="Mollenhauer M.U."/>
            <person name="Montooth K."/>
            <person name="Mount S.M."/>
            <person name="Mu X."/>
            <person name="Myers E."/>
            <person name="Negre B."/>
            <person name="Newfeld S."/>
            <person name="Nielsen R."/>
            <person name="Noor M.A."/>
            <person name="O'Grady P."/>
            <person name="Pachter L."/>
            <person name="Papaceit M."/>
            <person name="Parisi M.J."/>
            <person name="Parisi M."/>
            <person name="Parts L."/>
            <person name="Pedersen J.S."/>
            <person name="Pesole G."/>
            <person name="Phillippy A.M."/>
            <person name="Ponting C.P."/>
            <person name="Pop M."/>
            <person name="Porcelli D."/>
            <person name="Powell J.R."/>
            <person name="Prohaska S."/>
            <person name="Pruitt K."/>
            <person name="Puig M."/>
            <person name="Quesneville H."/>
            <person name="Ram K.R."/>
            <person name="Rand D."/>
            <person name="Rasmussen M.D."/>
            <person name="Reed L.K."/>
            <person name="Reenan R."/>
            <person name="Reily A."/>
            <person name="Remington K.A."/>
            <person name="Rieger T.T."/>
            <person name="Ritchie M.G."/>
            <person name="Robin C."/>
            <person name="Rogers Y.H."/>
            <person name="Rohde C."/>
            <person name="Rozas J."/>
            <person name="Rubenfield M.J."/>
            <person name="Ruiz A."/>
            <person name="Russo S."/>
            <person name="Salzberg S.L."/>
            <person name="Sanchez-Gracia A."/>
            <person name="Saranga D.J."/>
            <person name="Sato H."/>
            <person name="Schaeffer S.W."/>
            <person name="Schatz M.C."/>
            <person name="Schlenke T."/>
            <person name="Schwartz R."/>
            <person name="Segarra C."/>
            <person name="Singh R.S."/>
            <person name="Sirot L."/>
            <person name="Sirota M."/>
            <person name="Sisneros N.B."/>
            <person name="Smith C.D."/>
            <person name="Smith T.F."/>
            <person name="Spieth J."/>
            <person name="Stage D.E."/>
            <person name="Stark A."/>
            <person name="Stephan W."/>
            <person name="Strausberg R.L."/>
            <person name="Strempel S."/>
            <person name="Sturgill D."/>
            <person name="Sutton G."/>
            <person name="Sutton G.G."/>
            <person name="Tao W."/>
            <person name="Teichmann S."/>
            <person name="Tobari Y.N."/>
            <person name="Tomimura Y."/>
            <person name="Tsolas J.M."/>
            <person name="Valente V.L."/>
            <person name="Venter E."/>
            <person name="Venter J.C."/>
            <person name="Vicario S."/>
            <person name="Vieira F.G."/>
            <person name="Vilella A.J."/>
            <person name="Villasante A."/>
            <person name="Walenz B."/>
            <person name="Wang J."/>
            <person name="Wasserman M."/>
            <person name="Watts T."/>
            <person name="Wilson D."/>
            <person name="Wilson R.K."/>
            <person name="Wing R.A."/>
            <person name="Wolfner M.F."/>
            <person name="Wong A."/>
            <person name="Wong G.K."/>
            <person name="Wu C.I."/>
            <person name="Wu G."/>
            <person name="Yamamoto D."/>
            <person name="Yang H.P."/>
            <person name="Yang S.P."/>
            <person name="Yorke J.A."/>
            <person name="Yoshida K."/>
            <person name="Zdobnov E."/>
            <person name="Zhang P."/>
            <person name="Zhang Y."/>
            <person name="Zimin A.V."/>
            <person name="Baldwin J."/>
            <person name="Abdouelleil A."/>
            <person name="Abdulkadir J."/>
            <person name="Abebe A."/>
            <person name="Abera B."/>
            <person name="Abreu J."/>
            <person name="Acer S.C."/>
            <person name="Aftuck L."/>
            <person name="Alexander A."/>
            <person name="An P."/>
            <person name="Anderson E."/>
            <person name="Anderson S."/>
            <person name="Arachi H."/>
            <person name="Azer M."/>
            <person name="Bachantsang P."/>
            <person name="Barry A."/>
            <person name="Bayul T."/>
            <person name="Berlin A."/>
            <person name="Bessette D."/>
            <person name="Bloom T."/>
            <person name="Blye J."/>
            <person name="Boguslavskiy L."/>
            <person name="Bonnet C."/>
            <person name="Boukhgalter B."/>
            <person name="Bourzgui I."/>
            <person name="Brown A."/>
            <person name="Cahill P."/>
            <person name="Channer S."/>
            <person name="Cheshatsang Y."/>
            <person name="Chuda L."/>
            <person name="Citroen M."/>
            <person name="Collymore A."/>
            <person name="Cooke P."/>
            <person name="Costello M."/>
            <person name="D'Aco K."/>
            <person name="Daza R."/>
            <person name="De Haan G."/>
            <person name="DeGray S."/>
            <person name="DeMaso C."/>
            <person name="Dhargay N."/>
            <person name="Dooley K."/>
            <person name="Dooley E."/>
            <person name="Doricent M."/>
            <person name="Dorje P."/>
            <person name="Dorjee K."/>
            <person name="Dupes A."/>
            <person name="Elong R."/>
            <person name="Falk J."/>
            <person name="Farina A."/>
            <person name="Faro S."/>
            <person name="Ferguson D."/>
            <person name="Fisher S."/>
            <person name="Foley C.D."/>
            <person name="Franke A."/>
            <person name="Friedrich D."/>
            <person name="Gadbois L."/>
            <person name="Gearin G."/>
            <person name="Gearin C.R."/>
            <person name="Giannoukos G."/>
            <person name="Goode T."/>
            <person name="Graham J."/>
            <person name="Grandbois E."/>
            <person name="Grewal S."/>
            <person name="Gyaltsen K."/>
            <person name="Hafez N."/>
            <person name="Hagos B."/>
            <person name="Hall J."/>
            <person name="Henson C."/>
            <person name="Hollinger A."/>
            <person name="Honan T."/>
            <person name="Huard M.D."/>
            <person name="Hughes L."/>
            <person name="Hurhula B."/>
            <person name="Husby M.E."/>
            <person name="Kamat A."/>
            <person name="Kanga B."/>
            <person name="Kashin S."/>
            <person name="Khazanovich D."/>
            <person name="Kisner P."/>
            <person name="Lance K."/>
            <person name="Lara M."/>
            <person name="Lee W."/>
            <person name="Lennon N."/>
            <person name="Letendre F."/>
            <person name="LeVine R."/>
            <person name="Lipovsky A."/>
            <person name="Liu X."/>
            <person name="Liu J."/>
            <person name="Liu S."/>
            <person name="Lokyitsang T."/>
            <person name="Lokyitsang Y."/>
            <person name="Lubonja R."/>
            <person name="Lui A."/>
            <person name="MacDonald P."/>
            <person name="Magnisalis V."/>
            <person name="Maru K."/>
            <person name="Matthews C."/>
            <person name="McCusker W."/>
            <person name="McDonough S."/>
            <person name="Mehta T."/>
            <person name="Meldrim J."/>
            <person name="Meneus L."/>
            <person name="Mihai O."/>
            <person name="Mihalev A."/>
            <person name="Mihova T."/>
            <person name="Mittelman R."/>
            <person name="Mlenga V."/>
            <person name="Montmayeur A."/>
            <person name="Mulrain L."/>
            <person name="Navidi A."/>
            <person name="Naylor J."/>
            <person name="Negash T."/>
            <person name="Nguyen T."/>
            <person name="Nguyen N."/>
            <person name="Nicol R."/>
            <person name="Norbu C."/>
            <person name="Norbu N."/>
            <person name="Novod N."/>
            <person name="O'Neill B."/>
            <person name="Osman S."/>
            <person name="Markiewicz E."/>
            <person name="Oyono O.L."/>
            <person name="Patti C."/>
            <person name="Phunkhang P."/>
            <person name="Pierre F."/>
            <person name="Priest M."/>
            <person name="Raghuraman S."/>
            <person name="Rege F."/>
            <person name="Reyes R."/>
            <person name="Rise C."/>
            <person name="Rogov P."/>
            <person name="Ross K."/>
            <person name="Ryan E."/>
            <person name="Settipalli S."/>
            <person name="Shea T."/>
            <person name="Sherpa N."/>
            <person name="Shi L."/>
            <person name="Shih D."/>
            <person name="Sparrow T."/>
            <person name="Spaulding J."/>
            <person name="Stalker J."/>
            <person name="Stange-Thomann N."/>
            <person name="Stavropoulos S."/>
            <person name="Stone C."/>
            <person name="Strader C."/>
            <person name="Tesfaye S."/>
            <person name="Thomson T."/>
            <person name="Thoulutsang Y."/>
            <person name="Thoulutsang D."/>
            <person name="Topham K."/>
            <person name="Topping I."/>
            <person name="Tsamla T."/>
            <person name="Vassiliev H."/>
            <person name="Vo A."/>
            <person name="Wangchuk T."/>
            <person name="Wangdi T."/>
            <person name="Weiand M."/>
            <person name="Wilkinson J."/>
            <person name="Wilson A."/>
            <person name="Yadav S."/>
            <person name="Young G."/>
            <person name="Yu Q."/>
            <person name="Zembek L."/>
            <person name="Zhong D."/>
            <person name="Zimmer A."/>
            <person name="Zwirko Z."/>
            <person name="Jaffe D.B."/>
            <person name="Alvarez P."/>
            <person name="Brockman W."/>
            <person name="Butler J."/>
            <person name="Chin C."/>
            <person name="Gnerre S."/>
            <person name="Grabherr M."/>
            <person name="Kleber M."/>
            <person name="Mauceli E."/>
            <person name="MacCallum I."/>
        </authorList>
    </citation>
    <scope>NUCLEOTIDE SEQUENCE [LARGE SCALE GENOMIC DNA]</scope>
    <source>
        <strain evidence="12">Tucson 15010-1051.87</strain>
    </source>
</reference>
<dbReference type="OrthoDB" id="5062115at2759"/>
<dbReference type="InterPro" id="IPR036259">
    <property type="entry name" value="MFS_trans_sf"/>
</dbReference>
<feature type="transmembrane region" description="Helical" evidence="8">
    <location>
        <begin position="253"/>
        <end position="271"/>
    </location>
</feature>
<evidence type="ECO:0000256" key="7">
    <source>
        <dbReference type="ARBA" id="ARBA00023157"/>
    </source>
</evidence>
<evidence type="ECO:0000256" key="3">
    <source>
        <dbReference type="ARBA" id="ARBA00022475"/>
    </source>
</evidence>
<comment type="caution">
    <text evidence="8">Lacks conserved residue(s) required for the propagation of feature annotation.</text>
</comment>
<dbReference type="EMBL" id="CH940667">
    <property type="protein sequence ID" value="EDW57232.1"/>
    <property type="molecule type" value="Genomic_DNA"/>
</dbReference>
<feature type="transmembrane region" description="Helical" evidence="8">
    <location>
        <begin position="208"/>
        <end position="232"/>
    </location>
</feature>
<feature type="transmembrane region" description="Helical" evidence="8">
    <location>
        <begin position="576"/>
        <end position="600"/>
    </location>
</feature>
<dbReference type="InterPro" id="IPR036058">
    <property type="entry name" value="Kazal_dom_sf"/>
</dbReference>
<dbReference type="GO" id="GO:0006811">
    <property type="term" value="P:monoatomic ion transport"/>
    <property type="evidence" value="ECO:0007669"/>
    <property type="project" value="UniProtKB-KW"/>
</dbReference>
<dbReference type="FunCoup" id="B4MFR1">
    <property type="interactions" value="16"/>
</dbReference>
<evidence type="ECO:0000256" key="2">
    <source>
        <dbReference type="ARBA" id="ARBA00009657"/>
    </source>
</evidence>
<evidence type="ECO:0000256" key="1">
    <source>
        <dbReference type="ARBA" id="ARBA00004651"/>
    </source>
</evidence>
<dbReference type="PhylomeDB" id="B4MFR1"/>
<dbReference type="GO" id="GO:0043252">
    <property type="term" value="P:sodium-independent organic anion transport"/>
    <property type="evidence" value="ECO:0007669"/>
    <property type="project" value="TreeGrafter"/>
</dbReference>
<keyword evidence="3" id="KW-1003">Cell membrane</keyword>
<keyword evidence="4 8" id="KW-0812">Transmembrane</keyword>
<dbReference type="InterPro" id="IPR002350">
    <property type="entry name" value="Kazal_dom"/>
</dbReference>
<evidence type="ECO:0000256" key="9">
    <source>
        <dbReference type="SAM" id="MobiDB-lite"/>
    </source>
</evidence>
<dbReference type="Proteomes" id="UP000008792">
    <property type="component" value="Unassembled WGS sequence"/>
</dbReference>
<feature type="domain" description="Kazal-like" evidence="10">
    <location>
        <begin position="467"/>
        <end position="512"/>
    </location>
</feature>
<evidence type="ECO:0000256" key="4">
    <source>
        <dbReference type="ARBA" id="ARBA00022692"/>
    </source>
</evidence>
<dbReference type="KEGG" id="dvi:6636366"/>
<dbReference type="SUPFAM" id="SSF103473">
    <property type="entry name" value="MFS general substrate transporter"/>
    <property type="match status" value="1"/>
</dbReference>
<feature type="transmembrane region" description="Helical" evidence="8">
    <location>
        <begin position="537"/>
        <end position="555"/>
    </location>
</feature>
<dbReference type="GO" id="GO:0015347">
    <property type="term" value="F:sodium-independent organic anion transmembrane transporter activity"/>
    <property type="evidence" value="ECO:0007669"/>
    <property type="project" value="TreeGrafter"/>
</dbReference>
<feature type="compositionally biased region" description="Basic and acidic residues" evidence="9">
    <location>
        <begin position="17"/>
        <end position="27"/>
    </location>
</feature>
<feature type="transmembrane region" description="Helical" evidence="8">
    <location>
        <begin position="628"/>
        <end position="650"/>
    </location>
</feature>
<organism evidence="11 12">
    <name type="scientific">Drosophila virilis</name>
    <name type="common">Fruit fly</name>
    <dbReference type="NCBI Taxonomy" id="7244"/>
    <lineage>
        <taxon>Eukaryota</taxon>
        <taxon>Metazoa</taxon>
        <taxon>Ecdysozoa</taxon>
        <taxon>Arthropoda</taxon>
        <taxon>Hexapoda</taxon>
        <taxon>Insecta</taxon>
        <taxon>Pterygota</taxon>
        <taxon>Neoptera</taxon>
        <taxon>Endopterygota</taxon>
        <taxon>Diptera</taxon>
        <taxon>Brachycera</taxon>
        <taxon>Muscomorpha</taxon>
        <taxon>Ephydroidea</taxon>
        <taxon>Drosophilidae</taxon>
        <taxon>Drosophila</taxon>
    </lineage>
</organism>
<feature type="transmembrane region" description="Helical" evidence="8">
    <location>
        <begin position="67"/>
        <end position="87"/>
    </location>
</feature>
<proteinExistence type="inferred from homology"/>
<dbReference type="GO" id="GO:0016323">
    <property type="term" value="C:basolateral plasma membrane"/>
    <property type="evidence" value="ECO:0007669"/>
    <property type="project" value="TreeGrafter"/>
</dbReference>
<keyword evidence="8" id="KW-0813">Transport</keyword>
<protein>
    <recommendedName>
        <fullName evidence="8">Solute carrier organic anion transporter family member</fullName>
    </recommendedName>
</protein>